<dbReference type="EMBL" id="CP071249">
    <property type="protein sequence ID" value="UUF05951.1"/>
    <property type="molecule type" value="Genomic_DNA"/>
</dbReference>
<proteinExistence type="predicted"/>
<protein>
    <submittedName>
        <fullName evidence="9">Selenide, water dikinase</fullName>
    </submittedName>
</protein>
<dbReference type="GO" id="GO:0005886">
    <property type="term" value="C:plasma membrane"/>
    <property type="evidence" value="ECO:0007669"/>
    <property type="project" value="UniProtKB-SubCell"/>
</dbReference>
<feature type="coiled-coil region" evidence="6">
    <location>
        <begin position="376"/>
        <end position="410"/>
    </location>
</feature>
<feature type="coiled-coil region" evidence="6">
    <location>
        <begin position="476"/>
        <end position="503"/>
    </location>
</feature>
<dbReference type="Proteomes" id="UP001058072">
    <property type="component" value="Chromosome"/>
</dbReference>
<evidence type="ECO:0000313" key="11">
    <source>
        <dbReference type="Proteomes" id="UP001058072"/>
    </source>
</evidence>
<dbReference type="GO" id="GO:0005940">
    <property type="term" value="C:septin ring"/>
    <property type="evidence" value="ECO:0007669"/>
    <property type="project" value="InterPro"/>
</dbReference>
<evidence type="ECO:0000256" key="3">
    <source>
        <dbReference type="ARBA" id="ARBA00022989"/>
    </source>
</evidence>
<evidence type="ECO:0000256" key="7">
    <source>
        <dbReference type="SAM" id="Phobius"/>
    </source>
</evidence>
<evidence type="ECO:0000313" key="10">
    <source>
        <dbReference type="Proteomes" id="UP001058016"/>
    </source>
</evidence>
<dbReference type="InterPro" id="IPR010379">
    <property type="entry name" value="EzrA"/>
</dbReference>
<dbReference type="Proteomes" id="UP001058016">
    <property type="component" value="Chromosome"/>
</dbReference>
<accession>A0A9Q9CLG1</accession>
<evidence type="ECO:0000256" key="6">
    <source>
        <dbReference type="SAM" id="Coils"/>
    </source>
</evidence>
<dbReference type="Pfam" id="PF06160">
    <property type="entry name" value="EzrA"/>
    <property type="match status" value="1"/>
</dbReference>
<dbReference type="EMBL" id="CP071250">
    <property type="protein sequence ID" value="UUF08604.1"/>
    <property type="molecule type" value="Genomic_DNA"/>
</dbReference>
<keyword evidence="3 7" id="KW-1133">Transmembrane helix</keyword>
<evidence type="ECO:0000256" key="2">
    <source>
        <dbReference type="ARBA" id="ARBA00022692"/>
    </source>
</evidence>
<comment type="subcellular location">
    <subcellularLocation>
        <location evidence="1">Cell membrane</location>
        <topology evidence="1">Single-pass membrane protein</topology>
    </subcellularLocation>
</comment>
<keyword evidence="5" id="KW-0132">Cell division</keyword>
<dbReference type="GO" id="GO:0000921">
    <property type="term" value="P:septin ring assembly"/>
    <property type="evidence" value="ECO:0007669"/>
    <property type="project" value="InterPro"/>
</dbReference>
<feature type="coiled-coil region" evidence="6">
    <location>
        <begin position="105"/>
        <end position="181"/>
    </location>
</feature>
<keyword evidence="10" id="KW-1185">Reference proteome</keyword>
<dbReference type="RefSeq" id="WP_212724392.1">
    <property type="nucleotide sequence ID" value="NZ_CP071249.1"/>
</dbReference>
<keyword evidence="2 7" id="KW-0812">Transmembrane</keyword>
<dbReference type="AlphaFoldDB" id="A0A9Q9CLG1"/>
<feature type="coiled-coil region" evidence="6">
    <location>
        <begin position="317"/>
        <end position="344"/>
    </location>
</feature>
<organism evidence="9 11">
    <name type="scientific">Turicibacter bilis</name>
    <dbReference type="NCBI Taxonomy" id="2735723"/>
    <lineage>
        <taxon>Bacteria</taxon>
        <taxon>Bacillati</taxon>
        <taxon>Bacillota</taxon>
        <taxon>Erysipelotrichia</taxon>
        <taxon>Erysipelotrichales</taxon>
        <taxon>Turicibacteraceae</taxon>
        <taxon>Turicibacter</taxon>
    </lineage>
</organism>
<evidence type="ECO:0000256" key="5">
    <source>
        <dbReference type="ARBA" id="ARBA00023210"/>
    </source>
</evidence>
<keyword evidence="5" id="KW-0131">Cell cycle</keyword>
<evidence type="ECO:0000313" key="8">
    <source>
        <dbReference type="EMBL" id="UUF05951.1"/>
    </source>
</evidence>
<keyword evidence="5" id="KW-0717">Septation</keyword>
<dbReference type="GO" id="GO:0000917">
    <property type="term" value="P:division septum assembly"/>
    <property type="evidence" value="ECO:0007669"/>
    <property type="project" value="UniProtKB-KW"/>
</dbReference>
<keyword evidence="4 7" id="KW-0472">Membrane</keyword>
<feature type="transmembrane region" description="Helical" evidence="7">
    <location>
        <begin position="6"/>
        <end position="27"/>
    </location>
</feature>
<keyword evidence="6" id="KW-0175">Coiled coil</keyword>
<evidence type="ECO:0000256" key="1">
    <source>
        <dbReference type="ARBA" id="ARBA00004162"/>
    </source>
</evidence>
<reference evidence="9 10" key="1">
    <citation type="submission" date="2021-03" db="EMBL/GenBank/DDBJ databases">
        <title>Comparative Genomics and Metabolomics in the genus Turicibacter.</title>
        <authorList>
            <person name="Maki J."/>
            <person name="Looft T."/>
        </authorList>
    </citation>
    <scope>NUCLEOTIDE SEQUENCE</scope>
    <source>
        <strain evidence="9">ISU324</strain>
        <strain evidence="8 10">MMM721</strain>
    </source>
</reference>
<gene>
    <name evidence="8" type="ORF">J0J69_13100</name>
    <name evidence="9" type="ORF">J0J70_00855</name>
</gene>
<evidence type="ECO:0000313" key="9">
    <source>
        <dbReference type="EMBL" id="UUF08604.1"/>
    </source>
</evidence>
<name>A0A9Q9CLG1_9FIRM</name>
<evidence type="ECO:0000256" key="4">
    <source>
        <dbReference type="ARBA" id="ARBA00023136"/>
    </source>
</evidence>
<sequence>MTDFKLLILIVMIVVLAIVLIYSVIIVSKKKQYYAKIDELDYLKHEISNQTVPFELAKLRSTKKSERIVKLVQQWERRWGKLESDFITVTEQIIYTEELVANKSFVEADEHLVELKQTLESLKEEVEQLIEEIKSLKKSEERSRSNVVGLKETFEQLKRRYEKEEENYIEFKEEMKTLFKDVEVFFLKFNECMEECNYDLADETIELIKSHIEIIVHMFERTPMYKDTITQEIKPLLREVLKSYESIMKSGVYLKHLQIEETIAVYHEQLDEIPNWIKRFDFVKIEGMLVEIHDNAKQMIEFMKKEYELQEVLKETVVKTKSLMQELQEHSEQLQERYENIKGNYRMPEEEESQFVFLLNEIQIVSNELFYLVGKVDEHQSANSVLLRELSSLNQQLDEIKEQLAVFDGEIESLYAGEKECRQRALHLLKTFNHLKGMYHQVNFPVKNEETEEMIKRANFAIQLLFETIGRLPINIAEIDKQLALAQESIQELSNRVEIEVQQSKLAERLMVYGHRYIGREGMYVVDLTIAEDQFRQGNYETVIEKMRELLKEIEGSRFDLTYDQFKQQLDCYLL</sequence>